<dbReference type="InterPro" id="IPR036641">
    <property type="entry name" value="HPT_dom_sf"/>
</dbReference>
<dbReference type="Proteomes" id="UP000295050">
    <property type="component" value="Unassembled WGS sequence"/>
</dbReference>
<dbReference type="AlphaFoldDB" id="A0A4R2RCT0"/>
<organism evidence="1 2">
    <name type="scientific">Rhodovulum bhavnagarense</name>
    <dbReference type="NCBI Taxonomy" id="992286"/>
    <lineage>
        <taxon>Bacteria</taxon>
        <taxon>Pseudomonadati</taxon>
        <taxon>Pseudomonadota</taxon>
        <taxon>Alphaproteobacteria</taxon>
        <taxon>Rhodobacterales</taxon>
        <taxon>Paracoccaceae</taxon>
        <taxon>Rhodovulum</taxon>
    </lineage>
</organism>
<comment type="caution">
    <text evidence="1">The sequence shown here is derived from an EMBL/GenBank/DDBJ whole genome shotgun (WGS) entry which is preliminary data.</text>
</comment>
<proteinExistence type="predicted"/>
<dbReference type="OrthoDB" id="7873775at2"/>
<dbReference type="SUPFAM" id="SSF47226">
    <property type="entry name" value="Histidine-containing phosphotransfer domain, HPT domain"/>
    <property type="match status" value="1"/>
</dbReference>
<sequence>MSSVVVMRQKEPLKLDSERLADMFVELGEARATDLIALSLSRLEQLMAALELAGGQMRRGDCIDLAGQVAALADALGMTSLGQAARGMARAAASGDPVALAATWARLVRVARRSHRIAAELQHRSG</sequence>
<gene>
    <name evidence="1" type="ORF">EV663_11364</name>
</gene>
<evidence type="ECO:0000313" key="1">
    <source>
        <dbReference type="EMBL" id="TCP60068.1"/>
    </source>
</evidence>
<dbReference type="GO" id="GO:0000160">
    <property type="term" value="P:phosphorelay signal transduction system"/>
    <property type="evidence" value="ECO:0007669"/>
    <property type="project" value="InterPro"/>
</dbReference>
<accession>A0A4R2RCT0</accession>
<name>A0A4R2RCT0_9RHOB</name>
<reference evidence="1 2" key="1">
    <citation type="submission" date="2019-03" db="EMBL/GenBank/DDBJ databases">
        <title>Genomic Encyclopedia of Type Strains, Phase IV (KMG-IV): sequencing the most valuable type-strain genomes for metagenomic binning, comparative biology and taxonomic classification.</title>
        <authorList>
            <person name="Goeker M."/>
        </authorList>
    </citation>
    <scope>NUCLEOTIDE SEQUENCE [LARGE SCALE GENOMIC DNA]</scope>
    <source>
        <strain evidence="1 2">DSM 24766</strain>
    </source>
</reference>
<evidence type="ECO:0000313" key="2">
    <source>
        <dbReference type="Proteomes" id="UP000295050"/>
    </source>
</evidence>
<protein>
    <recommendedName>
        <fullName evidence="3">Hpt domain-containing protein</fullName>
    </recommendedName>
</protein>
<dbReference type="RefSeq" id="WP_132952204.1">
    <property type="nucleotide sequence ID" value="NZ_SLXU01000013.1"/>
</dbReference>
<keyword evidence="2" id="KW-1185">Reference proteome</keyword>
<evidence type="ECO:0008006" key="3">
    <source>
        <dbReference type="Google" id="ProtNLM"/>
    </source>
</evidence>
<dbReference type="EMBL" id="SLXU01000013">
    <property type="protein sequence ID" value="TCP60068.1"/>
    <property type="molecule type" value="Genomic_DNA"/>
</dbReference>